<dbReference type="KEGG" id="lpil:LIP_0273"/>
<evidence type="ECO:0000259" key="5">
    <source>
        <dbReference type="Pfam" id="PF03446"/>
    </source>
</evidence>
<keyword evidence="2" id="KW-0560">Oxidoreductase</keyword>
<dbReference type="GO" id="GO:0008679">
    <property type="term" value="F:2-hydroxy-3-oxopropionate reductase activity"/>
    <property type="evidence" value="ECO:0007669"/>
    <property type="project" value="InterPro"/>
</dbReference>
<dbReference type="PANTHER" id="PTHR43060:SF15">
    <property type="entry name" value="3-HYDROXYISOBUTYRATE DEHYDROGENASE-LIKE 1, MITOCHONDRIAL-RELATED"/>
    <property type="match status" value="1"/>
</dbReference>
<dbReference type="AlphaFoldDB" id="A0A0K2SGB3"/>
<feature type="domain" description="6-phosphogluconate dehydrogenase NADP-binding" evidence="5">
    <location>
        <begin position="5"/>
        <end position="164"/>
    </location>
</feature>
<dbReference type="InterPro" id="IPR013328">
    <property type="entry name" value="6PGD_dom2"/>
</dbReference>
<organism evidence="7 8">
    <name type="scientific">Limnochorda pilosa</name>
    <dbReference type="NCBI Taxonomy" id="1555112"/>
    <lineage>
        <taxon>Bacteria</taxon>
        <taxon>Bacillati</taxon>
        <taxon>Bacillota</taxon>
        <taxon>Limnochordia</taxon>
        <taxon>Limnochordales</taxon>
        <taxon>Limnochordaceae</taxon>
        <taxon>Limnochorda</taxon>
    </lineage>
</organism>
<dbReference type="SUPFAM" id="SSF51735">
    <property type="entry name" value="NAD(P)-binding Rossmann-fold domains"/>
    <property type="match status" value="1"/>
</dbReference>
<gene>
    <name evidence="7" type="ORF">LIP_0273</name>
</gene>
<protein>
    <submittedName>
        <fullName evidence="7">Tartronate semialdehyde reductase</fullName>
    </submittedName>
</protein>
<dbReference type="InterPro" id="IPR008927">
    <property type="entry name" value="6-PGluconate_DH-like_C_sf"/>
</dbReference>
<dbReference type="InterPro" id="IPR036291">
    <property type="entry name" value="NAD(P)-bd_dom_sf"/>
</dbReference>
<dbReference type="NCBIfam" id="TIGR01505">
    <property type="entry name" value="tartro_sem_red"/>
    <property type="match status" value="1"/>
</dbReference>
<keyword evidence="3" id="KW-0520">NAD</keyword>
<dbReference type="GO" id="GO:0046487">
    <property type="term" value="P:glyoxylate metabolic process"/>
    <property type="evidence" value="ECO:0007669"/>
    <property type="project" value="InterPro"/>
</dbReference>
<reference evidence="8" key="2">
    <citation type="journal article" date="2016" name="Int. J. Syst. Evol. Microbiol.">
        <title>Complete genome sequence and cell structure of Limnochorda pilosa, a Gram-negative spore-former within the phylum Firmicutes.</title>
        <authorList>
            <person name="Watanabe M."/>
            <person name="Kojima H."/>
            <person name="Fukui M."/>
        </authorList>
    </citation>
    <scope>NUCLEOTIDE SEQUENCE [LARGE SCALE GENOMIC DNA]</scope>
    <source>
        <strain evidence="8">HC45</strain>
    </source>
</reference>
<feature type="active site" evidence="4">
    <location>
        <position position="173"/>
    </location>
</feature>
<keyword evidence="8" id="KW-1185">Reference proteome</keyword>
<reference evidence="8" key="1">
    <citation type="submission" date="2015-07" db="EMBL/GenBank/DDBJ databases">
        <title>Complete genome sequence and phylogenetic analysis of Limnochorda pilosa.</title>
        <authorList>
            <person name="Watanabe M."/>
            <person name="Kojima H."/>
            <person name="Fukui M."/>
        </authorList>
    </citation>
    <scope>NUCLEOTIDE SEQUENCE [LARGE SCALE GENOMIC DNA]</scope>
    <source>
        <strain evidence="8">HC45</strain>
    </source>
</reference>
<evidence type="ECO:0000256" key="2">
    <source>
        <dbReference type="ARBA" id="ARBA00023002"/>
    </source>
</evidence>
<dbReference type="InterPro" id="IPR029154">
    <property type="entry name" value="HIBADH-like_NADP-bd"/>
</dbReference>
<dbReference type="PATRIC" id="fig|1555112.3.peg.285"/>
<dbReference type="GO" id="GO:0051287">
    <property type="term" value="F:NAD binding"/>
    <property type="evidence" value="ECO:0007669"/>
    <property type="project" value="InterPro"/>
</dbReference>
<dbReference type="Pfam" id="PF03446">
    <property type="entry name" value="NAD_binding_2"/>
    <property type="match status" value="1"/>
</dbReference>
<evidence type="ECO:0000256" key="1">
    <source>
        <dbReference type="ARBA" id="ARBA00009080"/>
    </source>
</evidence>
<dbReference type="SUPFAM" id="SSF48179">
    <property type="entry name" value="6-phosphogluconate dehydrogenase C-terminal domain-like"/>
    <property type="match status" value="1"/>
</dbReference>
<dbReference type="PANTHER" id="PTHR43060">
    <property type="entry name" value="3-HYDROXYISOBUTYRATE DEHYDROGENASE-LIKE 1, MITOCHONDRIAL-RELATED"/>
    <property type="match status" value="1"/>
</dbReference>
<comment type="similarity">
    <text evidence="1">Belongs to the HIBADH-related family.</text>
</comment>
<dbReference type="PIRSF" id="PIRSF000103">
    <property type="entry name" value="HIBADH"/>
    <property type="match status" value="1"/>
</dbReference>
<proteinExistence type="inferred from homology"/>
<accession>A0A0K2SGB3</accession>
<dbReference type="GO" id="GO:0050661">
    <property type="term" value="F:NADP binding"/>
    <property type="evidence" value="ECO:0007669"/>
    <property type="project" value="InterPro"/>
</dbReference>
<dbReference type="Gene3D" id="3.40.50.720">
    <property type="entry name" value="NAD(P)-binding Rossmann-like Domain"/>
    <property type="match status" value="1"/>
</dbReference>
<evidence type="ECO:0000313" key="7">
    <source>
        <dbReference type="EMBL" id="BAS26130.1"/>
    </source>
</evidence>
<feature type="domain" description="3-hydroxyisobutyrate dehydrogenase-like NAD-binding" evidence="6">
    <location>
        <begin position="167"/>
        <end position="287"/>
    </location>
</feature>
<evidence type="ECO:0000259" key="6">
    <source>
        <dbReference type="Pfam" id="PF14833"/>
    </source>
</evidence>
<dbReference type="InterPro" id="IPR006115">
    <property type="entry name" value="6PGDH_NADP-bd"/>
</dbReference>
<dbReference type="Pfam" id="PF14833">
    <property type="entry name" value="NAD_binding_11"/>
    <property type="match status" value="1"/>
</dbReference>
<evidence type="ECO:0000256" key="4">
    <source>
        <dbReference type="PIRSR" id="PIRSR000103-1"/>
    </source>
</evidence>
<dbReference type="InterPro" id="IPR006398">
    <property type="entry name" value="Tartro_sem_red"/>
</dbReference>
<dbReference type="STRING" id="1555112.LIP_0273"/>
<dbReference type="Gene3D" id="1.10.1040.10">
    <property type="entry name" value="N-(1-d-carboxylethyl)-l-norvaline Dehydrogenase, domain 2"/>
    <property type="match status" value="1"/>
</dbReference>
<evidence type="ECO:0000256" key="3">
    <source>
        <dbReference type="ARBA" id="ARBA00023027"/>
    </source>
</evidence>
<dbReference type="InterPro" id="IPR015815">
    <property type="entry name" value="HIBADH-related"/>
</dbReference>
<dbReference type="Proteomes" id="UP000065807">
    <property type="component" value="Chromosome"/>
</dbReference>
<name>A0A0K2SGB3_LIMPI</name>
<dbReference type="EMBL" id="AP014924">
    <property type="protein sequence ID" value="BAS26130.1"/>
    <property type="molecule type" value="Genomic_DNA"/>
</dbReference>
<sequence length="302" mass="31616">MDDVRIGWIGLGIMGKPMARNLMRAGYRLSVFNRSRAAVDELAAEGAEPAASPAEVARRSDRVFTMVTDSPDVEQVVLGPQGVLEGARPGTILVDMSTISPEVSRRVAREAAARGILALDAPVSGGDVGAREGTLSIMVGGDREAFDTVLPLLQVLGRTVTHVGPPGSGQEVKLVNQIVCGLNLLAMAEGLAYAEKAGLNLETVLKVITKGAAGSWMLSNLGPKVARRDFAPGFMVRLQQKDLRLALEAAAAAGQPLPGTALVQQLFRHLEATGRGDEGTQALAKVLERLGGREEAPGSLTG</sequence>
<evidence type="ECO:0000313" key="8">
    <source>
        <dbReference type="Proteomes" id="UP000065807"/>
    </source>
</evidence>